<keyword evidence="3" id="KW-1185">Reference proteome</keyword>
<evidence type="ECO:0000259" key="1">
    <source>
        <dbReference type="Pfam" id="PF21806"/>
    </source>
</evidence>
<comment type="caution">
    <text evidence="2">The sequence shown here is derived from an EMBL/GenBank/DDBJ whole genome shotgun (WGS) entry which is preliminary data.</text>
</comment>
<evidence type="ECO:0000313" key="2">
    <source>
        <dbReference type="EMBL" id="KDN85766.1"/>
    </source>
</evidence>
<reference evidence="2 3" key="1">
    <citation type="submission" date="2014-05" db="EMBL/GenBank/DDBJ databases">
        <title>Draft Genome Sequence of Kitasatospora cheerisanensis KCTC 2395.</title>
        <authorList>
            <person name="Nam D.H."/>
        </authorList>
    </citation>
    <scope>NUCLEOTIDE SEQUENCE [LARGE SCALE GENOMIC DNA]</scope>
    <source>
        <strain evidence="2 3">KCTC 2395</strain>
    </source>
</reference>
<dbReference type="PATRIC" id="fig|1348663.4.peg.2345"/>
<feature type="domain" description="DUF6879" evidence="1">
    <location>
        <begin position="81"/>
        <end position="244"/>
    </location>
</feature>
<organism evidence="2 3">
    <name type="scientific">Kitasatospora cheerisanensis KCTC 2395</name>
    <dbReference type="NCBI Taxonomy" id="1348663"/>
    <lineage>
        <taxon>Bacteria</taxon>
        <taxon>Bacillati</taxon>
        <taxon>Actinomycetota</taxon>
        <taxon>Actinomycetes</taxon>
        <taxon>Kitasatosporales</taxon>
        <taxon>Streptomycetaceae</taxon>
        <taxon>Kitasatospora</taxon>
    </lineage>
</organism>
<dbReference type="Pfam" id="PF21806">
    <property type="entry name" value="DUF6879"/>
    <property type="match status" value="1"/>
</dbReference>
<proteinExistence type="predicted"/>
<dbReference type="OrthoDB" id="3821358at2"/>
<dbReference type="InterPro" id="IPR049244">
    <property type="entry name" value="DUF6879"/>
</dbReference>
<name>A0A066Z608_9ACTN</name>
<dbReference type="RefSeq" id="WP_035862185.1">
    <property type="nucleotide sequence ID" value="NZ_KK853997.1"/>
</dbReference>
<protein>
    <recommendedName>
        <fullName evidence="1">DUF6879 domain-containing protein</fullName>
    </recommendedName>
</protein>
<dbReference type="Proteomes" id="UP000027178">
    <property type="component" value="Unassembled WGS sequence"/>
</dbReference>
<gene>
    <name evidence="2" type="ORF">KCH_24240</name>
</gene>
<dbReference type="AlphaFoldDB" id="A0A066Z608"/>
<dbReference type="HOGENOM" id="CLU_097170_0_0_11"/>
<accession>A0A066Z608</accession>
<dbReference type="eggNOG" id="ENOG5033032">
    <property type="taxonomic scope" value="Bacteria"/>
</dbReference>
<dbReference type="EMBL" id="JNBY01000078">
    <property type="protein sequence ID" value="KDN85766.1"/>
    <property type="molecule type" value="Genomic_DNA"/>
</dbReference>
<sequence length="251" mass="28801">MTTRRLRYIGSNSGNNGCPTLYEDEETGQVIVQGDLVTDPGEVAQLRNIKPGEGFVTVPRVLLADFAPRAAEREPVMISWDEFESMFETLKHTAFRLETRRQYRSDEQTETYRRFVAGEDPGWDMDDAWSRNRREQAAQGKRFERVRIMDNPPTLGQRYLLENAEQIGTVGEDVRYLWREDADRLGLPLEDAWVFDSRVIALLHFDADDLLTGVELITDPVRVNRACQERDAAWHFAVPHREFRAGVPSGG</sequence>
<evidence type="ECO:0000313" key="3">
    <source>
        <dbReference type="Proteomes" id="UP000027178"/>
    </source>
</evidence>